<dbReference type="PANTHER" id="PTHR43567">
    <property type="entry name" value="FLAVOREDOXIN-RELATED-RELATED"/>
    <property type="match status" value="1"/>
</dbReference>
<dbReference type="Proteomes" id="UP000266506">
    <property type="component" value="Unassembled WGS sequence"/>
</dbReference>
<dbReference type="Pfam" id="PF01613">
    <property type="entry name" value="Flavin_Reduct"/>
    <property type="match status" value="1"/>
</dbReference>
<comment type="cofactor">
    <cofactor evidence="1">
        <name>FMN</name>
        <dbReference type="ChEBI" id="CHEBI:58210"/>
    </cofactor>
</comment>
<proteinExistence type="inferred from homology"/>
<feature type="domain" description="Flavin reductase like" evidence="4">
    <location>
        <begin position="10"/>
        <end position="155"/>
    </location>
</feature>
<dbReference type="InterPro" id="IPR012349">
    <property type="entry name" value="Split_barrel_FMN-bd"/>
</dbReference>
<dbReference type="InParanoid" id="A0A397RQS9"/>
<organism evidence="5 6">
    <name type="scientific">Anaeroplasma bactoclasticum</name>
    <dbReference type="NCBI Taxonomy" id="2088"/>
    <lineage>
        <taxon>Bacteria</taxon>
        <taxon>Bacillati</taxon>
        <taxon>Mycoplasmatota</taxon>
        <taxon>Mollicutes</taxon>
        <taxon>Anaeroplasmatales</taxon>
        <taxon>Anaeroplasmataceae</taxon>
        <taxon>Anaeroplasma</taxon>
    </lineage>
</organism>
<keyword evidence="6" id="KW-1185">Reference proteome</keyword>
<gene>
    <name evidence="5" type="ORF">EI71_01417</name>
</gene>
<dbReference type="GO" id="GO:0016646">
    <property type="term" value="F:oxidoreductase activity, acting on the CH-NH group of donors, NAD or NADP as acceptor"/>
    <property type="evidence" value="ECO:0007669"/>
    <property type="project" value="UniProtKB-ARBA"/>
</dbReference>
<dbReference type="PANTHER" id="PTHR43567:SF1">
    <property type="entry name" value="FLAVOREDOXIN"/>
    <property type="match status" value="1"/>
</dbReference>
<dbReference type="InterPro" id="IPR052174">
    <property type="entry name" value="Flavoredoxin"/>
</dbReference>
<evidence type="ECO:0000256" key="3">
    <source>
        <dbReference type="ARBA" id="ARBA00038054"/>
    </source>
</evidence>
<dbReference type="SUPFAM" id="SSF50475">
    <property type="entry name" value="FMN-binding split barrel"/>
    <property type="match status" value="1"/>
</dbReference>
<evidence type="ECO:0000256" key="1">
    <source>
        <dbReference type="ARBA" id="ARBA00001917"/>
    </source>
</evidence>
<dbReference type="SMART" id="SM00903">
    <property type="entry name" value="Flavin_Reduct"/>
    <property type="match status" value="1"/>
</dbReference>
<evidence type="ECO:0000313" key="6">
    <source>
        <dbReference type="Proteomes" id="UP000266506"/>
    </source>
</evidence>
<dbReference type="AlphaFoldDB" id="A0A397RQS9"/>
<dbReference type="GO" id="GO:0010181">
    <property type="term" value="F:FMN binding"/>
    <property type="evidence" value="ECO:0007669"/>
    <property type="project" value="InterPro"/>
</dbReference>
<evidence type="ECO:0000256" key="2">
    <source>
        <dbReference type="ARBA" id="ARBA00022630"/>
    </source>
</evidence>
<evidence type="ECO:0000313" key="5">
    <source>
        <dbReference type="EMBL" id="RIA75522.1"/>
    </source>
</evidence>
<sequence>MKEYWKGGNMLYPVPAVLVSVGTMEKKNVLTVAWCGTVCTNPPMLYISVRPERFSMPMILETKEFVVNLTTEELAFATDYAGVKSGRDTDKFKDLNLTAIESKYVKAPSIDESPVNIECRVKEIIPLGSHTMLLADILGVTVDSKYMDESGKFDLKKAKVITYSHGEYYGLGEYLGKFGYSVKKKK</sequence>
<name>A0A397RQS9_9MOLU</name>
<accession>A0A397RQS9</accession>
<dbReference type="Gene3D" id="2.30.110.10">
    <property type="entry name" value="Electron Transport, Fmn-binding Protein, Chain A"/>
    <property type="match status" value="1"/>
</dbReference>
<protein>
    <submittedName>
        <fullName evidence="5">Flavin reductase (DIM6/NTAB) family NADH-FMN oxidoreductase RutF</fullName>
    </submittedName>
</protein>
<keyword evidence="2" id="KW-0285">Flavoprotein</keyword>
<evidence type="ECO:0000259" key="4">
    <source>
        <dbReference type="SMART" id="SM00903"/>
    </source>
</evidence>
<dbReference type="EMBL" id="QXEV01000017">
    <property type="protein sequence ID" value="RIA75522.1"/>
    <property type="molecule type" value="Genomic_DNA"/>
</dbReference>
<reference evidence="5 6" key="1">
    <citation type="submission" date="2018-08" db="EMBL/GenBank/DDBJ databases">
        <title>Genomic Encyclopedia of Archaeal and Bacterial Type Strains, Phase II (KMG-II): from individual species to whole genera.</title>
        <authorList>
            <person name="Goeker M."/>
        </authorList>
    </citation>
    <scope>NUCLEOTIDE SEQUENCE [LARGE SCALE GENOMIC DNA]</scope>
    <source>
        <strain evidence="5 6">ATCC 27112</strain>
    </source>
</reference>
<comment type="caution">
    <text evidence="5">The sequence shown here is derived from an EMBL/GenBank/DDBJ whole genome shotgun (WGS) entry which is preliminary data.</text>
</comment>
<comment type="similarity">
    <text evidence="3">Belongs to the flavoredoxin family.</text>
</comment>
<dbReference type="InterPro" id="IPR002563">
    <property type="entry name" value="Flavin_Rdtase-like_dom"/>
</dbReference>